<feature type="modified residue" description="N6-(pyridoxal phosphate)lysine" evidence="2 3">
    <location>
        <position position="35"/>
    </location>
</feature>
<dbReference type="InterPro" id="IPR011078">
    <property type="entry name" value="PyrdxlP_homeostasis"/>
</dbReference>
<accession>A0A1G8MFK6</accession>
<protein>
    <recommendedName>
        <fullName evidence="2">Pyridoxal phosphate homeostasis protein</fullName>
        <shortName evidence="2">PLP homeostasis protein</shortName>
    </recommendedName>
</protein>
<dbReference type="InterPro" id="IPR001608">
    <property type="entry name" value="Ala_racemase_N"/>
</dbReference>
<keyword evidence="1 2" id="KW-0663">Pyridoxal phosphate</keyword>
<proteinExistence type="inferred from homology"/>
<evidence type="ECO:0000256" key="1">
    <source>
        <dbReference type="ARBA" id="ARBA00022898"/>
    </source>
</evidence>
<dbReference type="SUPFAM" id="SSF51419">
    <property type="entry name" value="PLP-binding barrel"/>
    <property type="match status" value="1"/>
</dbReference>
<evidence type="ECO:0000313" key="7">
    <source>
        <dbReference type="Proteomes" id="UP000198853"/>
    </source>
</evidence>
<dbReference type="AlphaFoldDB" id="A0A1G8MFK6"/>
<dbReference type="CDD" id="cd00635">
    <property type="entry name" value="PLPDE_III_YBL036c_like"/>
    <property type="match status" value="1"/>
</dbReference>
<evidence type="ECO:0000256" key="2">
    <source>
        <dbReference type="HAMAP-Rule" id="MF_02087"/>
    </source>
</evidence>
<name>A0A1G8MFK6_9BACI</name>
<dbReference type="PANTHER" id="PTHR10146">
    <property type="entry name" value="PROLINE SYNTHETASE CO-TRANSCRIBED BACTERIAL HOMOLOG PROTEIN"/>
    <property type="match status" value="1"/>
</dbReference>
<evidence type="ECO:0000313" key="6">
    <source>
        <dbReference type="EMBL" id="SDI66652.1"/>
    </source>
</evidence>
<dbReference type="Proteomes" id="UP000198853">
    <property type="component" value="Unassembled WGS sequence"/>
</dbReference>
<dbReference type="PANTHER" id="PTHR10146:SF14">
    <property type="entry name" value="PYRIDOXAL PHOSPHATE HOMEOSTASIS PROTEIN"/>
    <property type="match status" value="1"/>
</dbReference>
<evidence type="ECO:0000256" key="4">
    <source>
        <dbReference type="RuleBase" id="RU004514"/>
    </source>
</evidence>
<evidence type="ECO:0000256" key="3">
    <source>
        <dbReference type="PIRSR" id="PIRSR004848-1"/>
    </source>
</evidence>
<comment type="function">
    <text evidence="2">Pyridoxal 5'-phosphate (PLP)-binding protein, which is involved in PLP homeostasis.</text>
</comment>
<dbReference type="FunFam" id="3.20.20.10:FF:000011">
    <property type="entry name" value="Pyridoxal phosphate homeostasis protein"/>
    <property type="match status" value="1"/>
</dbReference>
<dbReference type="EMBL" id="FNEN01000004">
    <property type="protein sequence ID" value="SDI66652.1"/>
    <property type="molecule type" value="Genomic_DNA"/>
</dbReference>
<gene>
    <name evidence="6" type="ORF">SAMN04488123_104139</name>
</gene>
<organism evidence="6 7">
    <name type="scientific">Natribacillus halophilus</name>
    <dbReference type="NCBI Taxonomy" id="549003"/>
    <lineage>
        <taxon>Bacteria</taxon>
        <taxon>Bacillati</taxon>
        <taxon>Bacillota</taxon>
        <taxon>Bacilli</taxon>
        <taxon>Bacillales</taxon>
        <taxon>Bacillaceae</taxon>
        <taxon>Natribacillus</taxon>
    </lineage>
</organism>
<dbReference type="PROSITE" id="PS01211">
    <property type="entry name" value="UPF0001"/>
    <property type="match status" value="1"/>
</dbReference>
<dbReference type="Pfam" id="PF01168">
    <property type="entry name" value="Ala_racemase_N"/>
    <property type="match status" value="1"/>
</dbReference>
<feature type="domain" description="Alanine racemase N-terminal" evidence="5">
    <location>
        <begin position="40"/>
        <end position="225"/>
    </location>
</feature>
<dbReference type="RefSeq" id="WP_245723080.1">
    <property type="nucleotide sequence ID" value="NZ_FNEN01000004.1"/>
</dbReference>
<evidence type="ECO:0000259" key="5">
    <source>
        <dbReference type="Pfam" id="PF01168"/>
    </source>
</evidence>
<reference evidence="6 7" key="1">
    <citation type="submission" date="2016-10" db="EMBL/GenBank/DDBJ databases">
        <authorList>
            <person name="de Groot N.N."/>
        </authorList>
    </citation>
    <scope>NUCLEOTIDE SEQUENCE [LARGE SCALE GENOMIC DNA]</scope>
    <source>
        <strain evidence="6 7">DSM 21771</strain>
    </source>
</reference>
<dbReference type="InterPro" id="IPR029066">
    <property type="entry name" value="PLP-binding_barrel"/>
</dbReference>
<dbReference type="GO" id="GO:0030170">
    <property type="term" value="F:pyridoxal phosphate binding"/>
    <property type="evidence" value="ECO:0007669"/>
    <property type="project" value="UniProtKB-UniRule"/>
</dbReference>
<dbReference type="NCBIfam" id="TIGR00044">
    <property type="entry name" value="YggS family pyridoxal phosphate-dependent enzyme"/>
    <property type="match status" value="1"/>
</dbReference>
<comment type="cofactor">
    <cofactor evidence="3">
        <name>pyridoxal 5'-phosphate</name>
        <dbReference type="ChEBI" id="CHEBI:597326"/>
    </cofactor>
</comment>
<dbReference type="PIRSF" id="PIRSF004848">
    <property type="entry name" value="YBL036c_PLPDEIII"/>
    <property type="match status" value="1"/>
</dbReference>
<dbReference type="Gene3D" id="3.20.20.10">
    <property type="entry name" value="Alanine racemase"/>
    <property type="match status" value="1"/>
</dbReference>
<comment type="similarity">
    <text evidence="2 4">Belongs to the pyridoxal phosphate-binding protein YggS/PROSC family.</text>
</comment>
<keyword evidence="7" id="KW-1185">Reference proteome</keyword>
<sequence length="230" mass="25520">MDVKANYEEVLDKVAAACTRSGRNPEDVTVVVVTKYVSPERVEKAIAAGVEHFGESRSEGLAAKLTAVETPVHWHFIGRLQSRKVKEVVHECDVIHSLDRLSLAREINKRYKREKPIPCMVQVNVSGEETKAGVTPAELESFVRSLSSCEHIQVAGLMTMAPHVEDPEDVRPYFKQLHSLRAHIQNLHLPHAPCHHLSMGMSNDYEQAVEEGATFIRLGTSIVGSEVSHG</sequence>
<dbReference type="HAMAP" id="MF_02087">
    <property type="entry name" value="PLP_homeostasis"/>
    <property type="match status" value="1"/>
</dbReference>